<keyword evidence="3" id="KW-0548">Nucleotidyltransferase</keyword>
<proteinExistence type="predicted"/>
<dbReference type="SUPFAM" id="SSF69572">
    <property type="entry name" value="Activating enzymes of the ubiquitin-like proteins"/>
    <property type="match status" value="1"/>
</dbReference>
<keyword evidence="3" id="KW-0808">Transferase</keyword>
<dbReference type="GO" id="GO:0008641">
    <property type="term" value="F:ubiquitin-like modifier activating enzyme activity"/>
    <property type="evidence" value="ECO:0007669"/>
    <property type="project" value="InterPro"/>
</dbReference>
<dbReference type="InterPro" id="IPR000594">
    <property type="entry name" value="ThiF_NAD_FAD-bd"/>
</dbReference>
<dbReference type="Proteomes" id="UP000183997">
    <property type="component" value="Unassembled WGS sequence"/>
</dbReference>
<reference evidence="4" key="2">
    <citation type="submission" date="2016-11" db="EMBL/GenBank/DDBJ databases">
        <authorList>
            <person name="Varghese N."/>
            <person name="Submissions S."/>
        </authorList>
    </citation>
    <scope>NUCLEOTIDE SEQUENCE [LARGE SCALE GENOMIC DNA]</scope>
    <source>
        <strain evidence="4">DSM 10349</strain>
    </source>
</reference>
<dbReference type="Pfam" id="PF00899">
    <property type="entry name" value="ThiF"/>
    <property type="match status" value="1"/>
</dbReference>
<dbReference type="AlphaFoldDB" id="A0A1M6UZ76"/>
<dbReference type="InterPro" id="IPR035985">
    <property type="entry name" value="Ubiquitin-activating_enz"/>
</dbReference>
<dbReference type="GO" id="GO:0016779">
    <property type="term" value="F:nucleotidyltransferase activity"/>
    <property type="evidence" value="ECO:0007669"/>
    <property type="project" value="UniProtKB-KW"/>
</dbReference>
<evidence type="ECO:0000313" key="4">
    <source>
        <dbReference type="Proteomes" id="UP000183997"/>
    </source>
</evidence>
<accession>A0A1M6UZ76</accession>
<dbReference type="STRING" id="1121421.SAMN02745123_02930"/>
<feature type="domain" description="THIF-type NAD/FAD binding fold" evidence="1">
    <location>
        <begin position="73"/>
        <end position="244"/>
    </location>
</feature>
<organism evidence="3 4">
    <name type="scientific">Desulforamulus aeronauticus DSM 10349</name>
    <dbReference type="NCBI Taxonomy" id="1121421"/>
    <lineage>
        <taxon>Bacteria</taxon>
        <taxon>Bacillati</taxon>
        <taxon>Bacillota</taxon>
        <taxon>Clostridia</taxon>
        <taxon>Eubacteriales</taxon>
        <taxon>Peptococcaceae</taxon>
        <taxon>Desulforamulus</taxon>
    </lineage>
</organism>
<protein>
    <submittedName>
        <fullName evidence="3">Molybdopterin or thiamine biosynthesis adenylyltransferase</fullName>
    </submittedName>
</protein>
<dbReference type="EMBL" id="FRAR01000022">
    <property type="protein sequence ID" value="SHK74490.1"/>
    <property type="molecule type" value="Genomic_DNA"/>
</dbReference>
<dbReference type="PANTHER" id="PTHR43267:SF1">
    <property type="entry name" value="TRNA THREONYLCARBAMOYLADENOSINE DEHYDRATASE"/>
    <property type="match status" value="1"/>
</dbReference>
<dbReference type="CDD" id="cd01483">
    <property type="entry name" value="E1_enzyme_family"/>
    <property type="match status" value="1"/>
</dbReference>
<name>A0A1M6UZ76_9FIRM</name>
<sequence>MGIYKDRAATNTKRFTTTFGIELSHFHNLPNDKRKSNIYPHPLNKNNSLFDMTPISIQRFDKGYILPRAGSNSTLSDKKVLLIGCGSVGSHIALELVRAGVMNLTLVDKDLFHIENVYRHALGVSSLYEAVKNKENEEYYSLPKVIGLKREIESKFPYVIVKCHQDSIEELIVGKMIEPTEYDLIVIALGNPTIELYLNDYFHNLSNCPPVIFTWLEALGIGGHAILTKNNNKAGCLNCLYLDTSGLKTDLFNRASFAAARQFFGKIIAGCGSVFTPYGSMDAISTAILATRLATDTLLGREVDCPLLSWKGESRVFLEHGYILSDRYKLNNETLYSLRYSYKKDQCEVCGIRGD</sequence>
<dbReference type="OrthoDB" id="9804286at2"/>
<dbReference type="GO" id="GO:0061504">
    <property type="term" value="P:cyclic threonylcarbamoyladenosine biosynthetic process"/>
    <property type="evidence" value="ECO:0007669"/>
    <property type="project" value="TreeGrafter"/>
</dbReference>
<dbReference type="Gene3D" id="3.40.50.720">
    <property type="entry name" value="NAD(P)-binding Rossmann-like Domain"/>
    <property type="match status" value="1"/>
</dbReference>
<dbReference type="InterPro" id="IPR045886">
    <property type="entry name" value="ThiF/MoeB/HesA"/>
</dbReference>
<dbReference type="GO" id="GO:0061503">
    <property type="term" value="F:tRNA threonylcarbamoyladenosine dehydratase"/>
    <property type="evidence" value="ECO:0007669"/>
    <property type="project" value="TreeGrafter"/>
</dbReference>
<gene>
    <name evidence="2" type="ORF">SAMN02745123_02930</name>
    <name evidence="3" type="ORF">SAMN02745123_02996</name>
</gene>
<evidence type="ECO:0000313" key="2">
    <source>
        <dbReference type="EMBL" id="SHK73235.1"/>
    </source>
</evidence>
<keyword evidence="4" id="KW-1185">Reference proteome</keyword>
<reference evidence="3" key="1">
    <citation type="submission" date="2016-11" db="EMBL/GenBank/DDBJ databases">
        <authorList>
            <person name="Jaros S."/>
            <person name="Januszkiewicz K."/>
            <person name="Wedrychowicz H."/>
        </authorList>
    </citation>
    <scope>NUCLEOTIDE SEQUENCE [LARGE SCALE GENOMIC DNA]</scope>
    <source>
        <strain evidence="3">DSM 10349</strain>
    </source>
</reference>
<dbReference type="PANTHER" id="PTHR43267">
    <property type="entry name" value="TRNA THREONYLCARBAMOYLADENOSINE DEHYDRATASE"/>
    <property type="match status" value="1"/>
</dbReference>
<evidence type="ECO:0000313" key="3">
    <source>
        <dbReference type="EMBL" id="SHK74490.1"/>
    </source>
</evidence>
<evidence type="ECO:0000259" key="1">
    <source>
        <dbReference type="Pfam" id="PF00899"/>
    </source>
</evidence>
<dbReference type="RefSeq" id="WP_072915833.1">
    <property type="nucleotide sequence ID" value="NZ_FRAR01000022.1"/>
</dbReference>
<dbReference type="EMBL" id="FRAR01000022">
    <property type="protein sequence ID" value="SHK73235.1"/>
    <property type="molecule type" value="Genomic_DNA"/>
</dbReference>